<feature type="domain" description="DNA2/NAM7 helicase-like C-terminal" evidence="5">
    <location>
        <begin position="922"/>
        <end position="1100"/>
    </location>
</feature>
<accession>A0ABV8ULY7</accession>
<keyword evidence="4" id="KW-0067">ATP-binding</keyword>
<dbReference type="EMBL" id="JBHSCW010000006">
    <property type="protein sequence ID" value="MFC4352297.1"/>
    <property type="molecule type" value="Genomic_DNA"/>
</dbReference>
<dbReference type="Pfam" id="PF13482">
    <property type="entry name" value="RNase_H_2"/>
    <property type="match status" value="1"/>
</dbReference>
<evidence type="ECO:0000259" key="6">
    <source>
        <dbReference type="Pfam" id="PF13482"/>
    </source>
</evidence>
<dbReference type="RefSeq" id="WP_382422646.1">
    <property type="nucleotide sequence ID" value="NZ_JBHSCW010000006.1"/>
</dbReference>
<evidence type="ECO:0000256" key="4">
    <source>
        <dbReference type="ARBA" id="ARBA00022840"/>
    </source>
</evidence>
<dbReference type="Gene3D" id="3.40.50.300">
    <property type="entry name" value="P-loop containing nucleotide triphosphate hydrolases"/>
    <property type="match status" value="2"/>
</dbReference>
<evidence type="ECO:0000256" key="1">
    <source>
        <dbReference type="ARBA" id="ARBA00022741"/>
    </source>
</evidence>
<proteinExistence type="predicted"/>
<gene>
    <name evidence="7" type="ORF">ACFOW6_12175</name>
</gene>
<dbReference type="CDD" id="cd17934">
    <property type="entry name" value="DEXXQc_Upf1-like"/>
    <property type="match status" value="1"/>
</dbReference>
<keyword evidence="3" id="KW-0347">Helicase</keyword>
<dbReference type="SUPFAM" id="SSF52540">
    <property type="entry name" value="P-loop containing nucleoside triphosphate hydrolases"/>
    <property type="match status" value="1"/>
</dbReference>
<keyword evidence="8" id="KW-1185">Reference proteome</keyword>
<dbReference type="PANTHER" id="PTHR43788:SF8">
    <property type="entry name" value="DNA-BINDING PROTEIN SMUBP-2"/>
    <property type="match status" value="1"/>
</dbReference>
<feature type="domain" description="YprB ribonuclease H-like" evidence="6">
    <location>
        <begin position="322"/>
        <end position="505"/>
    </location>
</feature>
<keyword evidence="2" id="KW-0378">Hydrolase</keyword>
<comment type="caution">
    <text evidence="7">The sequence shown here is derived from an EMBL/GenBank/DDBJ whole genome shotgun (WGS) entry which is preliminary data.</text>
</comment>
<dbReference type="InterPro" id="IPR027417">
    <property type="entry name" value="P-loop_NTPase"/>
</dbReference>
<name>A0ABV8ULY7_9PROT</name>
<dbReference type="InterPro" id="IPR019993">
    <property type="entry name" value="RecB_nuclease_TM0106_put"/>
</dbReference>
<dbReference type="InterPro" id="IPR038720">
    <property type="entry name" value="YprB_RNase_H-like_dom"/>
</dbReference>
<dbReference type="PANTHER" id="PTHR43788">
    <property type="entry name" value="DNA2/NAM7 HELICASE FAMILY MEMBER"/>
    <property type="match status" value="1"/>
</dbReference>
<evidence type="ECO:0000313" key="7">
    <source>
        <dbReference type="EMBL" id="MFC4352297.1"/>
    </source>
</evidence>
<dbReference type="CDD" id="cd18808">
    <property type="entry name" value="SF1_C_Upf1"/>
    <property type="match status" value="1"/>
</dbReference>
<protein>
    <submittedName>
        <fullName evidence="7">TM0106 family RecB-like putative nuclease</fullName>
    </submittedName>
</protein>
<sequence length="1131" mass="126808">MQHREGHLHLSATDLVGHLNCGYLTQLERAVAEGRHEKPEGWDPFLDILWERGARHEQGYLDHLREQGFDVRLIEGVEVSEQTQSDTLQAMREGVDVIAQGALQQGRWRGRADFLLRVDKPSSLGDWSYEVADAKLARETKAGTILQLCLYSDMLAKLQGVAPDYMYVIPPWTNYQPQRFRVADFGAYFRQVKRAFEREIASQTGHSTYPEPVEYCSICTWQANCEKRWRDDDHLCLVAGISKSQINELNERGVSTVQGLSDLPLPLQWRPQRGVVQSYERVREQARVQVEARQSGQLKYELFQVEEGFGLTCLPEPSPGDVFFDLEGDPFVGESGLEYLVGYLFADENGEIIYRGDWAFSRDQEKQAFEAFVDFIMARWKAYPDLHIYHYAPYEPAALKRLMGRYGTREEEVDQMLRAKLFVDLYSVVRNGLRASVESYSIKRLEPFYDFERSTLLVDANKALAVLQAGLELDDIPSISEETKEVVSGYNRDDCSSTLELRDWLETLRDELVAQGIEVPRPAEGDGAPSENVGAWLERITPIVEALTVDVPVDSEDRNPEQHARWILANLLDWHRREEKAIWWEFFRLSDLSPEDLLEERAGLSGLVFQENAGGTDKVPIHRYEFPPQDVDLRGDDLRSYGGEKFGTLVEISPEHRFIDIKKRQDTADIHREAIFAHRFIKTDVIKEAILRLGEYVAENGMSDTGPYQAARDLLRRASPRIGDQPIQLDGETTLEAAVRLVSSLEPGVLPIQGPPGAGKSFTGAHMICELVRQGQTVGITANSHKVILNLMKKAIEVAEQQGEVLTCLHKSRQGDEPHERIPFTTSNEQLIGSLGNGVDVGGGTAWFWSREDAFDVVDVLFVDEAAQMSLANVIAVSQAAKTLVLIGDPQQLDQPIQGSHPDGCDVSALDHLLGGAQTISKDQGLFLGESWRLHPDICAFTSELFYEGLLHSRENLGKQVIQGSGPLEGSGMRYLLVEHDGNQNSSPEEVEAIVKLVEEILKAGQTWVDGSGQERPVTLEDILIITPYNAQVSLISERVPTAHVGTVDKFQGQEAPISIYSAASSSASDAPRGMEFLYSLNRFNVATSRAKCMSILVASPELFAPKCRTPRQIQLTNAFCRYAEMAEVIQ</sequence>
<organism evidence="7 8">
    <name type="scientific">Fodinicurvata halophila</name>
    <dbReference type="NCBI Taxonomy" id="1419723"/>
    <lineage>
        <taxon>Bacteria</taxon>
        <taxon>Pseudomonadati</taxon>
        <taxon>Pseudomonadota</taxon>
        <taxon>Alphaproteobacteria</taxon>
        <taxon>Rhodospirillales</taxon>
        <taxon>Rhodovibrionaceae</taxon>
        <taxon>Fodinicurvata</taxon>
    </lineage>
</organism>
<evidence type="ECO:0000256" key="2">
    <source>
        <dbReference type="ARBA" id="ARBA00022801"/>
    </source>
</evidence>
<dbReference type="Pfam" id="PF13604">
    <property type="entry name" value="AAA_30"/>
    <property type="match status" value="1"/>
</dbReference>
<dbReference type="Pfam" id="PF13087">
    <property type="entry name" value="AAA_12"/>
    <property type="match status" value="1"/>
</dbReference>
<dbReference type="NCBIfam" id="TIGR03491">
    <property type="entry name" value="TM0106 family RecB-like putative nuclease"/>
    <property type="match status" value="1"/>
</dbReference>
<dbReference type="InterPro" id="IPR047187">
    <property type="entry name" value="SF1_C_Upf1"/>
</dbReference>
<keyword evidence="1" id="KW-0547">Nucleotide-binding</keyword>
<reference evidence="8" key="1">
    <citation type="journal article" date="2019" name="Int. J. Syst. Evol. Microbiol.">
        <title>The Global Catalogue of Microorganisms (GCM) 10K type strain sequencing project: providing services to taxonomists for standard genome sequencing and annotation.</title>
        <authorList>
            <consortium name="The Broad Institute Genomics Platform"/>
            <consortium name="The Broad Institute Genome Sequencing Center for Infectious Disease"/>
            <person name="Wu L."/>
            <person name="Ma J."/>
        </authorList>
    </citation>
    <scope>NUCLEOTIDE SEQUENCE [LARGE SCALE GENOMIC DNA]</scope>
    <source>
        <strain evidence="8">CECT 8472</strain>
    </source>
</reference>
<evidence type="ECO:0000313" key="8">
    <source>
        <dbReference type="Proteomes" id="UP001595799"/>
    </source>
</evidence>
<dbReference type="InterPro" id="IPR050534">
    <property type="entry name" value="Coronavir_polyprotein_1ab"/>
</dbReference>
<evidence type="ECO:0000256" key="3">
    <source>
        <dbReference type="ARBA" id="ARBA00022806"/>
    </source>
</evidence>
<evidence type="ECO:0000259" key="5">
    <source>
        <dbReference type="Pfam" id="PF13087"/>
    </source>
</evidence>
<dbReference type="Proteomes" id="UP001595799">
    <property type="component" value="Unassembled WGS sequence"/>
</dbReference>
<dbReference type="InterPro" id="IPR041679">
    <property type="entry name" value="DNA2/NAM7-like_C"/>
</dbReference>